<dbReference type="InterPro" id="IPR052807">
    <property type="entry name" value="Mito_transl_resp_regulator"/>
</dbReference>
<evidence type="ECO:0000313" key="1">
    <source>
        <dbReference type="EMBL" id="VDK29420.1"/>
    </source>
</evidence>
<reference evidence="3" key="1">
    <citation type="submission" date="2017-02" db="UniProtKB">
        <authorList>
            <consortium name="WormBaseParasite"/>
        </authorList>
    </citation>
    <scope>IDENTIFICATION</scope>
</reference>
<accession>A0A0M3JJF6</accession>
<sequence>MTSDQAEIKLNAYTPAARGIAIRQPPILPFCAKLKGSRIAGTAQYRVRPIKFPVNQRRLRRENGGGAKPWRN</sequence>
<dbReference type="OrthoDB" id="1696305at2759"/>
<gene>
    <name evidence="1" type="ORF">ASIM_LOCUS7536</name>
</gene>
<name>A0A0M3JJF6_ANISI</name>
<dbReference type="PANTHER" id="PTHR46406">
    <property type="entry name" value="NITRIC OXIDE-ASSOCIATED PROTEIN 1"/>
    <property type="match status" value="1"/>
</dbReference>
<reference evidence="1 2" key="2">
    <citation type="submission" date="2018-11" db="EMBL/GenBank/DDBJ databases">
        <authorList>
            <consortium name="Pathogen Informatics"/>
        </authorList>
    </citation>
    <scope>NUCLEOTIDE SEQUENCE [LARGE SCALE GENOMIC DNA]</scope>
</reference>
<dbReference type="Proteomes" id="UP000267096">
    <property type="component" value="Unassembled WGS sequence"/>
</dbReference>
<organism evidence="3">
    <name type="scientific">Anisakis simplex</name>
    <name type="common">Herring worm</name>
    <dbReference type="NCBI Taxonomy" id="6269"/>
    <lineage>
        <taxon>Eukaryota</taxon>
        <taxon>Metazoa</taxon>
        <taxon>Ecdysozoa</taxon>
        <taxon>Nematoda</taxon>
        <taxon>Chromadorea</taxon>
        <taxon>Rhabditida</taxon>
        <taxon>Spirurina</taxon>
        <taxon>Ascaridomorpha</taxon>
        <taxon>Ascaridoidea</taxon>
        <taxon>Anisakidae</taxon>
        <taxon>Anisakis</taxon>
        <taxon>Anisakis simplex complex</taxon>
    </lineage>
</organism>
<dbReference type="AlphaFoldDB" id="A0A0M3JJF6"/>
<protein>
    <submittedName>
        <fullName evidence="1 3">Uncharacterized protein</fullName>
    </submittedName>
</protein>
<proteinExistence type="predicted"/>
<keyword evidence="2" id="KW-1185">Reference proteome</keyword>
<dbReference type="EMBL" id="UYRR01018424">
    <property type="protein sequence ID" value="VDK29420.1"/>
    <property type="molecule type" value="Genomic_DNA"/>
</dbReference>
<evidence type="ECO:0000313" key="2">
    <source>
        <dbReference type="Proteomes" id="UP000267096"/>
    </source>
</evidence>
<dbReference type="PANTHER" id="PTHR46406:SF1">
    <property type="entry name" value="NITRIC OXIDE-ASSOCIATED PROTEIN 1"/>
    <property type="match status" value="1"/>
</dbReference>
<evidence type="ECO:0000313" key="3">
    <source>
        <dbReference type="WBParaSite" id="ASIM_0000777601-mRNA-1"/>
    </source>
</evidence>
<dbReference type="WBParaSite" id="ASIM_0000777601-mRNA-1">
    <property type="protein sequence ID" value="ASIM_0000777601-mRNA-1"/>
    <property type="gene ID" value="ASIM_0000777601"/>
</dbReference>